<reference evidence="2 3" key="1">
    <citation type="submission" date="2017-03" db="EMBL/GenBank/DDBJ databases">
        <title>Genomes of endolithic fungi from Antarctica.</title>
        <authorList>
            <person name="Coleine C."/>
            <person name="Masonjones S."/>
            <person name="Stajich J.E."/>
        </authorList>
    </citation>
    <scope>NUCLEOTIDE SEQUENCE [LARGE SCALE GENOMIC DNA]</scope>
    <source>
        <strain evidence="2 3">CCFEE 5184</strain>
    </source>
</reference>
<dbReference type="SUPFAM" id="SSF102405">
    <property type="entry name" value="MCP/YpsA-like"/>
    <property type="match status" value="1"/>
</dbReference>
<dbReference type="Gene3D" id="3.40.50.450">
    <property type="match status" value="1"/>
</dbReference>
<dbReference type="InterPro" id="IPR005269">
    <property type="entry name" value="LOG"/>
</dbReference>
<proteinExistence type="predicted"/>
<sequence>MATTNGTANSTAPSSAPSPQKRPTVCVFCGASPGSSPAHLAAARALAHVLHSAGLNLVYGGGTVGIMGEVAKTLVSLSGPQAVHGIIPKALLRYERSYIEDEAGEGKEVDPRKTIDEKTFGRTTVVMDMHTRKQMMAKEVMEGGAGGGFVSLSGGYGTLEETMEMVTWNQLGIHAHPVVLFNVDGYWEPILQWVRSSVGAGFIAENNAGIMVEARTAEEVLERLRNYRTAEGRFKLQWNEK</sequence>
<dbReference type="GO" id="GO:0016799">
    <property type="term" value="F:hydrolase activity, hydrolyzing N-glycosyl compounds"/>
    <property type="evidence" value="ECO:0007669"/>
    <property type="project" value="TreeGrafter"/>
</dbReference>
<evidence type="ECO:0008006" key="4">
    <source>
        <dbReference type="Google" id="ProtNLM"/>
    </source>
</evidence>
<dbReference type="GO" id="GO:0009691">
    <property type="term" value="P:cytokinin biosynthetic process"/>
    <property type="evidence" value="ECO:0007669"/>
    <property type="project" value="InterPro"/>
</dbReference>
<dbReference type="EMBL" id="NAJQ01002268">
    <property type="protein sequence ID" value="TKA46015.1"/>
    <property type="molecule type" value="Genomic_DNA"/>
</dbReference>
<feature type="region of interest" description="Disordered" evidence="1">
    <location>
        <begin position="1"/>
        <end position="22"/>
    </location>
</feature>
<dbReference type="NCBIfam" id="TIGR00730">
    <property type="entry name" value="Rossman fold protein, TIGR00730 family"/>
    <property type="match status" value="1"/>
</dbReference>
<dbReference type="PANTHER" id="PTHR31223:SF70">
    <property type="entry name" value="LOG FAMILY PROTEIN YJL055W"/>
    <property type="match status" value="1"/>
</dbReference>
<accession>A0A4U0VD68</accession>
<evidence type="ECO:0000313" key="2">
    <source>
        <dbReference type="EMBL" id="TKA46015.1"/>
    </source>
</evidence>
<keyword evidence="3" id="KW-1185">Reference proteome</keyword>
<gene>
    <name evidence="2" type="ORF">B0A55_12781</name>
</gene>
<evidence type="ECO:0000256" key="1">
    <source>
        <dbReference type="SAM" id="MobiDB-lite"/>
    </source>
</evidence>
<dbReference type="Proteomes" id="UP000309340">
    <property type="component" value="Unassembled WGS sequence"/>
</dbReference>
<comment type="caution">
    <text evidence="2">The sequence shown here is derived from an EMBL/GenBank/DDBJ whole genome shotgun (WGS) entry which is preliminary data.</text>
</comment>
<dbReference type="InterPro" id="IPR031100">
    <property type="entry name" value="LOG_fam"/>
</dbReference>
<evidence type="ECO:0000313" key="3">
    <source>
        <dbReference type="Proteomes" id="UP000309340"/>
    </source>
</evidence>
<dbReference type="FunFam" id="3.40.50.450:FF:000018">
    <property type="entry name" value="Lysine decarboxylase-like protein"/>
    <property type="match status" value="1"/>
</dbReference>
<dbReference type="STRING" id="329884.A0A4U0VD68"/>
<feature type="compositionally biased region" description="Low complexity" evidence="1">
    <location>
        <begin position="1"/>
        <end position="19"/>
    </location>
</feature>
<organism evidence="2 3">
    <name type="scientific">Friedmanniomyces simplex</name>
    <dbReference type="NCBI Taxonomy" id="329884"/>
    <lineage>
        <taxon>Eukaryota</taxon>
        <taxon>Fungi</taxon>
        <taxon>Dikarya</taxon>
        <taxon>Ascomycota</taxon>
        <taxon>Pezizomycotina</taxon>
        <taxon>Dothideomycetes</taxon>
        <taxon>Dothideomycetidae</taxon>
        <taxon>Mycosphaerellales</taxon>
        <taxon>Teratosphaeriaceae</taxon>
        <taxon>Friedmanniomyces</taxon>
    </lineage>
</organism>
<dbReference type="GO" id="GO:0005829">
    <property type="term" value="C:cytosol"/>
    <property type="evidence" value="ECO:0007669"/>
    <property type="project" value="TreeGrafter"/>
</dbReference>
<dbReference type="OrthoDB" id="414463at2759"/>
<name>A0A4U0VD68_9PEZI</name>
<dbReference type="PANTHER" id="PTHR31223">
    <property type="entry name" value="LOG FAMILY PROTEIN YJL055W"/>
    <property type="match status" value="1"/>
</dbReference>
<dbReference type="AlphaFoldDB" id="A0A4U0VD68"/>
<dbReference type="Pfam" id="PF03641">
    <property type="entry name" value="Lysine_decarbox"/>
    <property type="match status" value="1"/>
</dbReference>
<protein>
    <recommendedName>
        <fullName evidence="4">LOG family protein</fullName>
    </recommendedName>
</protein>